<dbReference type="Gene3D" id="2.60.120.690">
    <property type="entry name" value="Proprotein convertase subtilisin/kexin type 9"/>
    <property type="match status" value="1"/>
</dbReference>
<dbReference type="PANTHER" id="PTHR31490:SF1">
    <property type="entry name" value="ENDO-1,4-BETA-XYLANASE 1"/>
    <property type="match status" value="1"/>
</dbReference>
<keyword evidence="6" id="KW-0732">Signal</keyword>
<dbReference type="PROSITE" id="PS51760">
    <property type="entry name" value="GH10_2"/>
    <property type="match status" value="1"/>
</dbReference>
<evidence type="ECO:0000256" key="5">
    <source>
        <dbReference type="SAM" id="MobiDB-lite"/>
    </source>
</evidence>
<dbReference type="OrthoDB" id="1650875at2759"/>
<keyword evidence="4" id="KW-0624">Polysaccharide degradation</keyword>
<protein>
    <recommendedName>
        <fullName evidence="7">GH10 domain-containing protein</fullName>
    </recommendedName>
</protein>
<feature type="region of interest" description="Disordered" evidence="5">
    <location>
        <begin position="896"/>
        <end position="919"/>
    </location>
</feature>
<keyword evidence="3" id="KW-0119">Carbohydrate metabolism</keyword>
<dbReference type="InterPro" id="IPR001000">
    <property type="entry name" value="GH10_dom"/>
</dbReference>
<dbReference type="PANTHER" id="PTHR31490">
    <property type="entry name" value="GLYCOSYL HYDROLASE"/>
    <property type="match status" value="1"/>
</dbReference>
<feature type="region of interest" description="Disordered" evidence="5">
    <location>
        <begin position="135"/>
        <end position="184"/>
    </location>
</feature>
<dbReference type="Proteomes" id="UP000245119">
    <property type="component" value="Linkage Group LG13"/>
</dbReference>
<reference evidence="8 9" key="1">
    <citation type="submission" date="2018-04" db="EMBL/GenBank/DDBJ databases">
        <title>The genome of golden apple snail Pomacea canaliculata provides insight into stress tolerance and invasive adaptation.</title>
        <authorList>
            <person name="Liu C."/>
            <person name="Liu B."/>
            <person name="Ren Y."/>
            <person name="Zhang Y."/>
            <person name="Wang H."/>
            <person name="Li S."/>
            <person name="Jiang F."/>
            <person name="Yin L."/>
            <person name="Zhang G."/>
            <person name="Qian W."/>
            <person name="Fan W."/>
        </authorList>
    </citation>
    <scope>NUCLEOTIDE SEQUENCE [LARGE SCALE GENOMIC DNA]</scope>
    <source>
        <strain evidence="8">SZHN2017</strain>
        <tissue evidence="8">Muscle</tissue>
    </source>
</reference>
<evidence type="ECO:0000313" key="8">
    <source>
        <dbReference type="EMBL" id="PVD19682.1"/>
    </source>
</evidence>
<feature type="signal peptide" evidence="6">
    <location>
        <begin position="1"/>
        <end position="21"/>
    </location>
</feature>
<dbReference type="InterPro" id="IPR044846">
    <property type="entry name" value="GH10"/>
</dbReference>
<feature type="domain" description="GH10" evidence="7">
    <location>
        <begin position="307"/>
        <end position="598"/>
    </location>
</feature>
<feature type="compositionally biased region" description="Basic and acidic residues" evidence="5">
    <location>
        <begin position="143"/>
        <end position="161"/>
    </location>
</feature>
<name>A0A2T7NEY1_POMCA</name>
<comment type="caution">
    <text evidence="8">The sequence shown here is derived from an EMBL/GenBank/DDBJ whole genome shotgun (WGS) entry which is preliminary data.</text>
</comment>
<dbReference type="SMART" id="SM00633">
    <property type="entry name" value="Glyco_10"/>
    <property type="match status" value="1"/>
</dbReference>
<dbReference type="InterPro" id="IPR017853">
    <property type="entry name" value="GH"/>
</dbReference>
<evidence type="ECO:0000256" key="2">
    <source>
        <dbReference type="ARBA" id="ARBA00022801"/>
    </source>
</evidence>
<dbReference type="Gene3D" id="3.20.20.80">
    <property type="entry name" value="Glycosidases"/>
    <property type="match status" value="1"/>
</dbReference>
<evidence type="ECO:0000256" key="4">
    <source>
        <dbReference type="ARBA" id="ARBA00023326"/>
    </source>
</evidence>
<feature type="compositionally biased region" description="Basic residues" evidence="5">
    <location>
        <begin position="162"/>
        <end position="172"/>
    </location>
</feature>
<dbReference type="AlphaFoldDB" id="A0A2T7NEY1"/>
<dbReference type="SUPFAM" id="SSF51445">
    <property type="entry name" value="(Trans)glycosidases"/>
    <property type="match status" value="1"/>
</dbReference>
<comment type="similarity">
    <text evidence="1">Belongs to the glycosyl hydrolase 10 (cellulase F) family.</text>
</comment>
<accession>A0A2T7NEY1</accession>
<dbReference type="GO" id="GO:0000272">
    <property type="term" value="P:polysaccharide catabolic process"/>
    <property type="evidence" value="ECO:0007669"/>
    <property type="project" value="UniProtKB-KW"/>
</dbReference>
<dbReference type="GO" id="GO:0031176">
    <property type="term" value="F:endo-1,4-beta-xylanase activity"/>
    <property type="evidence" value="ECO:0007669"/>
    <property type="project" value="UniProtKB-ARBA"/>
</dbReference>
<feature type="chain" id="PRO_5015512873" description="GH10 domain-containing protein" evidence="6">
    <location>
        <begin position="22"/>
        <end position="932"/>
    </location>
</feature>
<dbReference type="Gene3D" id="2.60.120.260">
    <property type="entry name" value="Galactose-binding domain-like"/>
    <property type="match status" value="1"/>
</dbReference>
<keyword evidence="2" id="KW-0378">Hydrolase</keyword>
<proteinExistence type="inferred from homology"/>
<evidence type="ECO:0000313" key="9">
    <source>
        <dbReference type="Proteomes" id="UP000245119"/>
    </source>
</evidence>
<sequence>MMERALAALSVVAVVVQVTGSHEVGNPKPSAQPSFEDDSLKSTWTGSGFQMRKFSSVKTHGNFSLLCSGSHITVYRTSPNAGPQQHISGLVPGGRYALRAYVRLLEDKPGRLWQTFKALLTFYFDVGDSAKKCKVLRGKQRHQCQDEQSESKDKKHDDAKSKAGKSPRKKARAAPDQPPKLRWSKRLARPLVNTQKFNDECGDGQQNWRDFHTTARASDITGAHLSIQGPDAGLDFLLDDLVLYEVPEHPDWATEALVRIDKHRKSNVHLQVRLPPGVNPADIEIQVDQKKHLFAFGSKVADDVVRKSSEGEKRFQDIFYYLFNWATVGSYKWRFDKGTPENPDFSNALEATEVLLRNGMKVRGHSILWGVKKNIPDWVTKLEGNRLREELVRRATYVTNITRGRLAHWDVQNEFLHGQYYEETLQDPNVTMEMFKLVKRLDPVPKLYLNDFQAVTIGGNTEAYHDLAEDFKAAGTGIQGLGIQGHTKDFVKPDPTMIWRRLDKLAETGLELFMTEFDLGWPDEVVRADWLEDAIRAFFAHPGLSGVILWDIWDLRQRYPDKGLLTGPELKFIEPGQRFACLVKKEWSTHVTWRLSDSNQTLRLRAFQGLYDVVVKKRGVPVQKLQMSLGKQDIVYHINVTTSNVPVKIPVEHDFVPQCVSHRDQRSLGVAATYVTDSPHSCLQRIAKVQRSAGYMTHVSVTCEDGYVMTDCSSFLTALDIDSQVQLSDKMAVINGSATCTAYLHGMLRTAAELVATAQCCRLEGLTCDYRVAGPSAIFDGARAEAVCPDGYFPFGCSAYSRWSHHAGVMPSGTSCVAQSGPPSTSDPAKQSGVIVTAACCRGGVRCLIVQSDFGKEGYAQVTCPPSHQSCPDAGQDVWQCPDAAAAAAAGLPVAAPYSSPLHTPPPPPTPLSGASVTEWSSLAGDHLLDKR</sequence>
<evidence type="ECO:0000259" key="7">
    <source>
        <dbReference type="PROSITE" id="PS51760"/>
    </source>
</evidence>
<organism evidence="8 9">
    <name type="scientific">Pomacea canaliculata</name>
    <name type="common">Golden apple snail</name>
    <dbReference type="NCBI Taxonomy" id="400727"/>
    <lineage>
        <taxon>Eukaryota</taxon>
        <taxon>Metazoa</taxon>
        <taxon>Spiralia</taxon>
        <taxon>Lophotrochozoa</taxon>
        <taxon>Mollusca</taxon>
        <taxon>Gastropoda</taxon>
        <taxon>Caenogastropoda</taxon>
        <taxon>Architaenioglossa</taxon>
        <taxon>Ampullarioidea</taxon>
        <taxon>Ampullariidae</taxon>
        <taxon>Pomacea</taxon>
    </lineage>
</organism>
<keyword evidence="9" id="KW-1185">Reference proteome</keyword>
<evidence type="ECO:0000256" key="3">
    <source>
        <dbReference type="ARBA" id="ARBA00023277"/>
    </source>
</evidence>
<evidence type="ECO:0000256" key="6">
    <source>
        <dbReference type="SAM" id="SignalP"/>
    </source>
</evidence>
<dbReference type="Pfam" id="PF00331">
    <property type="entry name" value="Glyco_hydro_10"/>
    <property type="match status" value="1"/>
</dbReference>
<gene>
    <name evidence="8" type="ORF">C0Q70_20172</name>
</gene>
<dbReference type="EMBL" id="PZQS01000013">
    <property type="protein sequence ID" value="PVD19682.1"/>
    <property type="molecule type" value="Genomic_DNA"/>
</dbReference>
<evidence type="ECO:0000256" key="1">
    <source>
        <dbReference type="ARBA" id="ARBA00007495"/>
    </source>
</evidence>